<dbReference type="Proteomes" id="UP000076962">
    <property type="component" value="Unassembled WGS sequence"/>
</dbReference>
<reference evidence="1 2" key="1">
    <citation type="submission" date="2016-05" db="EMBL/GenBank/DDBJ databases">
        <title>Single-cell genome of chain-forming Candidatus Thiomargarita nelsonii and comparison to other large sulfur-oxidizing bacteria.</title>
        <authorList>
            <person name="Winkel M."/>
            <person name="Salman V."/>
            <person name="Woyke T."/>
            <person name="Schulz-Vogt H."/>
            <person name="Richter M."/>
            <person name="Flood B."/>
            <person name="Bailey J."/>
            <person name="Amann R."/>
            <person name="Mussmann M."/>
        </authorList>
    </citation>
    <scope>NUCLEOTIDE SEQUENCE [LARGE SCALE GENOMIC DNA]</scope>
    <source>
        <strain evidence="1 2">THI036</strain>
    </source>
</reference>
<name>A0A176S7B3_9GAMM</name>
<comment type="caution">
    <text evidence="1">The sequence shown here is derived from an EMBL/GenBank/DDBJ whole genome shotgun (WGS) entry which is preliminary data.</text>
</comment>
<gene>
    <name evidence="1" type="ORF">THIOM_000256</name>
</gene>
<sequence length="156" mass="18043">MSKIIFVVNEKLTKQYQRYFNEPGSVGYYASPSELNPEEKYYCLFLEKTDKKILLGGTEKSVSMRIDDMYFIQRWDFLKPYSSLAEMEREINKTKRSQKRLDLIKQVSMIKTWGRGVIAKIAANLGRTVGAVRSMLSVLNKVGLLVRVRRGQYSVA</sequence>
<evidence type="ECO:0000313" key="2">
    <source>
        <dbReference type="Proteomes" id="UP000076962"/>
    </source>
</evidence>
<evidence type="ECO:0000313" key="1">
    <source>
        <dbReference type="EMBL" id="OAD23900.1"/>
    </source>
</evidence>
<organism evidence="1 2">
    <name type="scientific">Candidatus Thiomargarita nelsonii</name>
    <dbReference type="NCBI Taxonomy" id="1003181"/>
    <lineage>
        <taxon>Bacteria</taxon>
        <taxon>Pseudomonadati</taxon>
        <taxon>Pseudomonadota</taxon>
        <taxon>Gammaproteobacteria</taxon>
        <taxon>Thiotrichales</taxon>
        <taxon>Thiotrichaceae</taxon>
        <taxon>Thiomargarita</taxon>
    </lineage>
</organism>
<keyword evidence="2" id="KW-1185">Reference proteome</keyword>
<proteinExistence type="predicted"/>
<accession>A0A176S7B3</accession>
<dbReference type="EMBL" id="LUTY01000108">
    <property type="protein sequence ID" value="OAD23900.1"/>
    <property type="molecule type" value="Genomic_DNA"/>
</dbReference>
<protein>
    <submittedName>
        <fullName evidence="1">Uncharacterized protein</fullName>
    </submittedName>
</protein>
<dbReference type="AlphaFoldDB" id="A0A176S7B3"/>